<feature type="chain" id="PRO_5044634373" evidence="5">
    <location>
        <begin position="22"/>
        <end position="422"/>
    </location>
</feature>
<dbReference type="GeneTree" id="ENSGT00940000162777"/>
<dbReference type="InterPro" id="IPR018114">
    <property type="entry name" value="TRYPSIN_HIS"/>
</dbReference>
<dbReference type="PROSITE" id="PS50240">
    <property type="entry name" value="TRYPSIN_DOM"/>
    <property type="match status" value="1"/>
</dbReference>
<reference evidence="7" key="1">
    <citation type="journal article" date="2010" name="Science">
        <title>The genome of the Western clawed frog Xenopus tropicalis.</title>
        <authorList>
            <person name="Hellsten U."/>
            <person name="Harland R.M."/>
            <person name="Gilchrist M.J."/>
            <person name="Hendrix D."/>
            <person name="Jurka J."/>
            <person name="Kapitonov V."/>
            <person name="Ovcharenko I."/>
            <person name="Putnam N.H."/>
            <person name="Shu S."/>
            <person name="Taher L."/>
            <person name="Blitz I.L."/>
            <person name="Blumberg B."/>
            <person name="Dichmann D.S."/>
            <person name="Dubchak I."/>
            <person name="Amaya E."/>
            <person name="Detter J.C."/>
            <person name="Fletcher R."/>
            <person name="Gerhard D.S."/>
            <person name="Goodstein D."/>
            <person name="Graves T."/>
            <person name="Grigoriev I.V."/>
            <person name="Grimwood J."/>
            <person name="Kawashima T."/>
            <person name="Lindquist E."/>
            <person name="Lucas S.M."/>
            <person name="Mead P.E."/>
            <person name="Mitros T."/>
            <person name="Ogino H."/>
            <person name="Ohta Y."/>
            <person name="Poliakov A.V."/>
            <person name="Pollet N."/>
            <person name="Robert J."/>
            <person name="Salamov A."/>
            <person name="Sater A.K."/>
            <person name="Schmutz J."/>
            <person name="Terry A."/>
            <person name="Vize P.D."/>
            <person name="Warren W.C."/>
            <person name="Wells D."/>
            <person name="Wills A."/>
            <person name="Wilson R.K."/>
            <person name="Zimmerman L.B."/>
            <person name="Zorn A.M."/>
            <person name="Grainger R."/>
            <person name="Grammer T."/>
            <person name="Khokha M.K."/>
            <person name="Richardson P.M."/>
            <person name="Rokhsar D.S."/>
        </authorList>
    </citation>
    <scope>NUCLEOTIDE SEQUENCE [LARGE SCALE GENOMIC DNA]</scope>
    <source>
        <strain evidence="7">Nigerian</strain>
    </source>
</reference>
<dbReference type="OrthoDB" id="6339452at2759"/>
<keyword evidence="8" id="KW-1185">Reference proteome</keyword>
<feature type="domain" description="Peptidase S1" evidence="6">
    <location>
        <begin position="52"/>
        <end position="304"/>
    </location>
</feature>
<dbReference type="InterPro" id="IPR043504">
    <property type="entry name" value="Peptidase_S1_PA_chymotrypsin"/>
</dbReference>
<evidence type="ECO:0000313" key="9">
    <source>
        <dbReference type="RefSeq" id="XP_031752524.1"/>
    </source>
</evidence>
<dbReference type="GO" id="GO:0004252">
    <property type="term" value="F:serine-type endopeptidase activity"/>
    <property type="evidence" value="ECO:0000318"/>
    <property type="project" value="GO_Central"/>
</dbReference>
<proteinExistence type="predicted"/>
<dbReference type="Ensembl" id="ENSXETT00000071023">
    <property type="protein sequence ID" value="ENSXETP00000095876"/>
    <property type="gene ID" value="ENSXETG00000040848"/>
</dbReference>
<reference evidence="7" key="2">
    <citation type="submission" date="2020-05" db="UniProtKB">
        <authorList>
            <consortium name="Ensembl"/>
        </authorList>
    </citation>
    <scope>IDENTIFICATION</scope>
</reference>
<dbReference type="SUPFAM" id="SSF50494">
    <property type="entry name" value="Trypsin-like serine proteases"/>
    <property type="match status" value="1"/>
</dbReference>
<dbReference type="PROSITE" id="PS00134">
    <property type="entry name" value="TRYPSIN_HIS"/>
    <property type="match status" value="1"/>
</dbReference>
<dbReference type="Proteomes" id="UP000008143">
    <property type="component" value="Chromosome 2"/>
</dbReference>
<evidence type="ECO:0000256" key="3">
    <source>
        <dbReference type="ARBA" id="ARBA00022825"/>
    </source>
</evidence>
<dbReference type="PANTHER" id="PTHR24252:SF13">
    <property type="entry name" value="BRAIN-SPECIFIC SERINE PROTEASE 4"/>
    <property type="match status" value="1"/>
</dbReference>
<reference evidence="9" key="3">
    <citation type="submission" date="2025-04" db="UniProtKB">
        <authorList>
            <consortium name="RefSeq"/>
        </authorList>
    </citation>
    <scope>IDENTIFICATION</scope>
    <source>
        <strain evidence="9">Nigerian</strain>
        <tissue evidence="9">Liver and blood</tissue>
    </source>
</reference>
<dbReference type="Xenbase" id="XB-GENE-29083467">
    <property type="gene designation" value="LOC100497024"/>
</dbReference>
<sequence>MELLLFFLSVFILFRESQTSGYVICGNRPLFDLQHQKQEEKGLNADHGKLSIVDAFIDHLRLGVLHLKELNVDEGEWPWITSIQQQENNTYRHICAGTILNSRWVMTAAHCFKTLNGENATRSLQLVFGARHLSNHGPKSQVRYIRQIIQHEQYDPNTEKNDIALVQLNEAVQFSDRIQPACLPSSSAKLEPLTECYMAGWGVEEEGEESVAIMQEAKVKRIDNKNCNITYHGAIKENNLCASQNSTNMTSCQGDSAGPLMCKIKKVFSVIGIASWGSGCSQINSPGVFISTQSFVKWMVDTIISEEMKSTTEVNESVLNFPFGTVMDDVNPSAKEEKNVEPTNQATIQNIQENLTLKNRRKRFIVHEPQKALSVPPELTGAVQKLEVPRQSQDAQSEQTNSVLQVISAALKLKAWILGLFH</sequence>
<keyword evidence="4" id="KW-1015">Disulfide bond</keyword>
<dbReference type="FunFam" id="2.40.10.10:FF:000003">
    <property type="entry name" value="Transmembrane serine protease 3"/>
    <property type="match status" value="1"/>
</dbReference>
<dbReference type="InterPro" id="IPR001314">
    <property type="entry name" value="Peptidase_S1A"/>
</dbReference>
<dbReference type="GeneID" id="100497024"/>
<evidence type="ECO:0000313" key="10">
    <source>
        <dbReference type="Xenbase" id="XB-GENE-29083467"/>
    </source>
</evidence>
<evidence type="ECO:0000256" key="1">
    <source>
        <dbReference type="ARBA" id="ARBA00022670"/>
    </source>
</evidence>
<organism evidence="7">
    <name type="scientific">Xenopus tropicalis</name>
    <name type="common">Western clawed frog</name>
    <name type="synonym">Silurana tropicalis</name>
    <dbReference type="NCBI Taxonomy" id="8364"/>
    <lineage>
        <taxon>Eukaryota</taxon>
        <taxon>Metazoa</taxon>
        <taxon>Chordata</taxon>
        <taxon>Craniata</taxon>
        <taxon>Vertebrata</taxon>
        <taxon>Euteleostomi</taxon>
        <taxon>Amphibia</taxon>
        <taxon>Batrachia</taxon>
        <taxon>Anura</taxon>
        <taxon>Pipoidea</taxon>
        <taxon>Pipidae</taxon>
        <taxon>Xenopodinae</taxon>
        <taxon>Xenopus</taxon>
        <taxon>Silurana</taxon>
    </lineage>
</organism>
<dbReference type="Pfam" id="PF00089">
    <property type="entry name" value="Trypsin"/>
    <property type="match status" value="1"/>
</dbReference>
<evidence type="ECO:0000256" key="5">
    <source>
        <dbReference type="SAM" id="SignalP"/>
    </source>
</evidence>
<keyword evidence="2" id="KW-0378">Hydrolase</keyword>
<dbReference type="GO" id="GO:0006508">
    <property type="term" value="P:proteolysis"/>
    <property type="evidence" value="ECO:0007669"/>
    <property type="project" value="UniProtKB-KW"/>
</dbReference>
<dbReference type="CDD" id="cd00190">
    <property type="entry name" value="Tryp_SPc"/>
    <property type="match status" value="1"/>
</dbReference>
<dbReference type="InterPro" id="IPR001254">
    <property type="entry name" value="Trypsin_dom"/>
</dbReference>
<evidence type="ECO:0000256" key="4">
    <source>
        <dbReference type="ARBA" id="ARBA00023157"/>
    </source>
</evidence>
<feature type="signal peptide" evidence="5">
    <location>
        <begin position="1"/>
        <end position="21"/>
    </location>
</feature>
<dbReference type="AlphaFoldDB" id="A0A6I8SRX4"/>
<dbReference type="PANTHER" id="PTHR24252">
    <property type="entry name" value="ACROSIN-RELATED"/>
    <property type="match status" value="1"/>
</dbReference>
<dbReference type="AGR" id="Xenbase:XB-GENE-29083467"/>
<protein>
    <submittedName>
        <fullName evidence="7 9">Brain-specific serine protease 4</fullName>
    </submittedName>
</protein>
<accession>A0A6I8SRX4</accession>
<evidence type="ECO:0000313" key="8">
    <source>
        <dbReference type="Proteomes" id="UP000008143"/>
    </source>
</evidence>
<evidence type="ECO:0000313" key="7">
    <source>
        <dbReference type="Ensembl" id="ENSXETP00000095876"/>
    </source>
</evidence>
<keyword evidence="5" id="KW-0732">Signal</keyword>
<evidence type="ECO:0000259" key="6">
    <source>
        <dbReference type="PROSITE" id="PS50240"/>
    </source>
</evidence>
<gene>
    <name evidence="7 9 10" type="primary">LOC100497024</name>
</gene>
<dbReference type="Bgee" id="ENSXETG00000040848">
    <property type="expression patterns" value="Expressed in testis and 1 other cell type or tissue"/>
</dbReference>
<dbReference type="PRINTS" id="PR00722">
    <property type="entry name" value="CHYMOTRYPSIN"/>
</dbReference>
<dbReference type="RefSeq" id="XP_031752524.1">
    <property type="nucleotide sequence ID" value="XM_031896664.1"/>
</dbReference>
<keyword evidence="3" id="KW-0720">Serine protease</keyword>
<name>A0A6I8SRX4_XENTR</name>
<dbReference type="GO" id="GO:0007340">
    <property type="term" value="P:acrosome reaction"/>
    <property type="evidence" value="ECO:0000318"/>
    <property type="project" value="GO_Central"/>
</dbReference>
<dbReference type="Gene3D" id="2.40.10.10">
    <property type="entry name" value="Trypsin-like serine proteases"/>
    <property type="match status" value="1"/>
</dbReference>
<keyword evidence="1 9" id="KW-0645">Protease</keyword>
<evidence type="ECO:0000256" key="2">
    <source>
        <dbReference type="ARBA" id="ARBA00022801"/>
    </source>
</evidence>
<dbReference type="SMART" id="SM00020">
    <property type="entry name" value="Tryp_SPc"/>
    <property type="match status" value="1"/>
</dbReference>
<dbReference type="KEGG" id="xtr:100497024"/>
<dbReference type="InterPro" id="IPR009003">
    <property type="entry name" value="Peptidase_S1_PA"/>
</dbReference>